<feature type="compositionally biased region" description="Polar residues" evidence="14">
    <location>
        <begin position="201"/>
        <end position="212"/>
    </location>
</feature>
<reference evidence="17" key="1">
    <citation type="journal article" date="2021" name="Mol. Plant Microbe Interact.">
        <title>Complete Genome Sequence of the Plant-Pathogenic Fungus Colletotrichum lupini.</title>
        <authorList>
            <person name="Baroncelli R."/>
            <person name="Pensec F."/>
            <person name="Da Lio D."/>
            <person name="Boufleur T."/>
            <person name="Vicente I."/>
            <person name="Sarrocco S."/>
            <person name="Picot A."/>
            <person name="Baraldi E."/>
            <person name="Sukno S."/>
            <person name="Thon M."/>
            <person name="Le Floch G."/>
        </authorList>
    </citation>
    <scope>NUCLEOTIDE SEQUENCE</scope>
    <source>
        <strain evidence="17">IMI 504893</strain>
    </source>
</reference>
<dbReference type="InterPro" id="IPR048938">
    <property type="entry name" value="ATPD_C_fung"/>
</dbReference>
<dbReference type="InterPro" id="IPR020546">
    <property type="entry name" value="ATP_synth_F1_dsu/esu_N"/>
</dbReference>
<comment type="similarity">
    <text evidence="2">Belongs to the ATPase epsilon chain family.</text>
</comment>
<feature type="region of interest" description="Disordered" evidence="14">
    <location>
        <begin position="446"/>
        <end position="469"/>
    </location>
</feature>
<feature type="region of interest" description="Disordered" evidence="14">
    <location>
        <begin position="195"/>
        <end position="272"/>
    </location>
</feature>
<organism evidence="17 18">
    <name type="scientific">Colletotrichum lupini</name>
    <dbReference type="NCBI Taxonomy" id="145971"/>
    <lineage>
        <taxon>Eukaryota</taxon>
        <taxon>Fungi</taxon>
        <taxon>Dikarya</taxon>
        <taxon>Ascomycota</taxon>
        <taxon>Pezizomycotina</taxon>
        <taxon>Sordariomycetes</taxon>
        <taxon>Hypocreomycetidae</taxon>
        <taxon>Glomerellales</taxon>
        <taxon>Glomerellaceae</taxon>
        <taxon>Colletotrichum</taxon>
        <taxon>Colletotrichum acutatum species complex</taxon>
    </lineage>
</organism>
<evidence type="ECO:0000256" key="3">
    <source>
        <dbReference type="ARBA" id="ARBA00016960"/>
    </source>
</evidence>
<evidence type="ECO:0000313" key="17">
    <source>
        <dbReference type="EMBL" id="UQC78710.1"/>
    </source>
</evidence>
<keyword evidence="7" id="KW-0809">Transit peptide</keyword>
<dbReference type="Gene3D" id="6.10.140.880">
    <property type="match status" value="1"/>
</dbReference>
<evidence type="ECO:0000256" key="8">
    <source>
        <dbReference type="ARBA" id="ARBA00023065"/>
    </source>
</evidence>
<evidence type="ECO:0000256" key="4">
    <source>
        <dbReference type="ARBA" id="ARBA00022448"/>
    </source>
</evidence>
<dbReference type="InterPro" id="IPR036771">
    <property type="entry name" value="ATPsynth_dsu/esu_N"/>
</dbReference>
<feature type="domain" description="ATP synthase F1 complex delta/epsilon subunit N-terminal" evidence="15">
    <location>
        <begin position="32"/>
        <end position="104"/>
    </location>
</feature>
<keyword evidence="8" id="KW-0406">Ion transport</keyword>
<dbReference type="Pfam" id="PF02823">
    <property type="entry name" value="ATP-synt_DE_N"/>
    <property type="match status" value="1"/>
</dbReference>
<keyword evidence="6" id="KW-0999">Mitochondrion inner membrane</keyword>
<dbReference type="KEGG" id="clup:CLUP02_04187"/>
<evidence type="ECO:0000256" key="2">
    <source>
        <dbReference type="ARBA" id="ARBA00005712"/>
    </source>
</evidence>
<dbReference type="Pfam" id="PF21334">
    <property type="entry name" value="ATPD_C_fung"/>
    <property type="match status" value="1"/>
</dbReference>
<dbReference type="Gene3D" id="2.60.15.10">
    <property type="entry name" value="F0F1 ATP synthase delta/epsilon subunit, N-terminal"/>
    <property type="match status" value="1"/>
</dbReference>
<feature type="domain" description="F1F0-ATP synthase subunit delta C-terminal" evidence="16">
    <location>
        <begin position="118"/>
        <end position="152"/>
    </location>
</feature>
<feature type="compositionally biased region" description="Low complexity" evidence="14">
    <location>
        <begin position="248"/>
        <end position="259"/>
    </location>
</feature>
<keyword evidence="11" id="KW-0139">CF(1)</keyword>
<dbReference type="FunFam" id="2.60.15.10:FF:000003">
    <property type="entry name" value="ATP synthase subunit delta, mitochondrial"/>
    <property type="match status" value="1"/>
</dbReference>
<dbReference type="SUPFAM" id="SSF51344">
    <property type="entry name" value="Epsilon subunit of F1F0-ATP synthase N-terminal domain"/>
    <property type="match status" value="1"/>
</dbReference>
<evidence type="ECO:0000256" key="14">
    <source>
        <dbReference type="SAM" id="MobiDB-lite"/>
    </source>
</evidence>
<dbReference type="Proteomes" id="UP000830671">
    <property type="component" value="Chromosome 2"/>
</dbReference>
<accession>A0A9Q8WDJ0</accession>
<evidence type="ECO:0000256" key="11">
    <source>
        <dbReference type="ARBA" id="ARBA00023196"/>
    </source>
</evidence>
<dbReference type="PANTHER" id="PTHR13822">
    <property type="entry name" value="ATP SYNTHASE DELTA/EPSILON CHAIN"/>
    <property type="match status" value="1"/>
</dbReference>
<evidence type="ECO:0000256" key="9">
    <source>
        <dbReference type="ARBA" id="ARBA00023128"/>
    </source>
</evidence>
<evidence type="ECO:0000256" key="10">
    <source>
        <dbReference type="ARBA" id="ARBA00023136"/>
    </source>
</evidence>
<keyword evidence="4" id="KW-0813">Transport</keyword>
<dbReference type="AlphaFoldDB" id="A0A9Q8WDJ0"/>
<feature type="compositionally biased region" description="Polar residues" evidence="14">
    <location>
        <begin position="496"/>
        <end position="519"/>
    </location>
</feature>
<evidence type="ECO:0000256" key="6">
    <source>
        <dbReference type="ARBA" id="ARBA00022792"/>
    </source>
</evidence>
<keyword evidence="5" id="KW-0375">Hydrogen ion transport</keyword>
<dbReference type="EMBL" id="CP019474">
    <property type="protein sequence ID" value="UQC78710.1"/>
    <property type="molecule type" value="Genomic_DNA"/>
</dbReference>
<dbReference type="GO" id="GO:0005743">
    <property type="term" value="C:mitochondrial inner membrane"/>
    <property type="evidence" value="ECO:0007669"/>
    <property type="project" value="UniProtKB-SubCell"/>
</dbReference>
<evidence type="ECO:0000313" key="18">
    <source>
        <dbReference type="Proteomes" id="UP000830671"/>
    </source>
</evidence>
<feature type="region of interest" description="Disordered" evidence="14">
    <location>
        <begin position="496"/>
        <end position="520"/>
    </location>
</feature>
<dbReference type="GO" id="GO:0046933">
    <property type="term" value="F:proton-transporting ATP synthase activity, rotational mechanism"/>
    <property type="evidence" value="ECO:0007669"/>
    <property type="project" value="InterPro"/>
</dbReference>
<name>A0A9Q8WDJ0_9PEZI</name>
<dbReference type="GO" id="GO:0045259">
    <property type="term" value="C:proton-transporting ATP synthase complex"/>
    <property type="evidence" value="ECO:0007669"/>
    <property type="project" value="UniProtKB-KW"/>
</dbReference>
<feature type="region of interest" description="Disordered" evidence="14">
    <location>
        <begin position="345"/>
        <end position="364"/>
    </location>
</feature>
<keyword evidence="12" id="KW-0066">ATP synthesis</keyword>
<dbReference type="GeneID" id="73338213"/>
<dbReference type="PANTHER" id="PTHR13822:SF7">
    <property type="entry name" value="ATP SYNTHASE SUBUNIT DELTA, MITOCHONDRIAL"/>
    <property type="match status" value="1"/>
</dbReference>
<keyword evidence="10" id="KW-0472">Membrane</keyword>
<keyword evidence="18" id="KW-1185">Reference proteome</keyword>
<keyword evidence="9" id="KW-0496">Mitochondrion</keyword>
<dbReference type="RefSeq" id="XP_049140346.1">
    <property type="nucleotide sequence ID" value="XM_049283203.1"/>
</dbReference>
<dbReference type="CDD" id="cd12152">
    <property type="entry name" value="F1-ATPase_delta"/>
    <property type="match status" value="1"/>
</dbReference>
<evidence type="ECO:0000256" key="7">
    <source>
        <dbReference type="ARBA" id="ARBA00022946"/>
    </source>
</evidence>
<evidence type="ECO:0000256" key="5">
    <source>
        <dbReference type="ARBA" id="ARBA00022781"/>
    </source>
</evidence>
<dbReference type="InterPro" id="IPR001469">
    <property type="entry name" value="ATP_synth_F1_dsu/esu"/>
</dbReference>
<evidence type="ECO:0000259" key="15">
    <source>
        <dbReference type="Pfam" id="PF02823"/>
    </source>
</evidence>
<evidence type="ECO:0000259" key="16">
    <source>
        <dbReference type="Pfam" id="PF21334"/>
    </source>
</evidence>
<evidence type="ECO:0000256" key="13">
    <source>
        <dbReference type="ARBA" id="ARBA00031669"/>
    </source>
</evidence>
<protein>
    <recommendedName>
        <fullName evidence="3">ATP synthase subunit delta, mitochondrial</fullName>
    </recommendedName>
    <alternativeName>
        <fullName evidence="13">F-ATPase delta subunit</fullName>
    </alternativeName>
</protein>
<evidence type="ECO:0000256" key="12">
    <source>
        <dbReference type="ARBA" id="ARBA00023310"/>
    </source>
</evidence>
<gene>
    <name evidence="17" type="ORF">CLUP02_04187</name>
</gene>
<proteinExistence type="inferred from homology"/>
<evidence type="ECO:0000256" key="1">
    <source>
        <dbReference type="ARBA" id="ARBA00004273"/>
    </source>
</evidence>
<comment type="subcellular location">
    <subcellularLocation>
        <location evidence="1">Mitochondrion inner membrane</location>
    </subcellularLocation>
</comment>
<sequence length="546" mass="59827">MNSFRFARAALRARPAAFRAPLQRRTYADAIKLSLSLPHQSIYQSQDVVQVNIPADSGEMGVLANHVPAIEQLKPGLVEVVEESGPSKQFFLSGGFAVVQPNSVLSINATEGYPIEDFSAEAVKSQLAEAQKVASGSGSELEIAEAKIEVEVSNFPNKALERMEDPFVDNFSPPRANVFTAEPEDGDIPEGLVSARRQKFSSRPSTRVTSRKPSPLADPDSMQLRQTASTGRLRARPSRTLNRPPKMPMASISASSSPQKPRHFSNNSVSSIHSCGTDMTTSTIRKRHARDIFADFGISRPSGWFSDDEEEDFSRHRDGTNSIPRHVLNTCHSCGAEVIEEHIRSSSSLETTETSKKNQRAPATSVNLNENPFILADRMTKITTAEPQITDMTVGAGQASSLSDCVPRQTDLNTAETHRDYGNPRCNATHGGHHSGRHSIACNAEQQSSVSMDDSEPLRPHLPLEDPVQNKIDQTYHHAEDLRRAQHIMEHLATGSAGTSASKQNSQHTTPFAQQTQFRTKGLDTNREKLISFDAAMAESSERARA</sequence>
<dbReference type="HAMAP" id="MF_00530">
    <property type="entry name" value="ATP_synth_epsil_bac"/>
    <property type="match status" value="1"/>
</dbReference>